<evidence type="ECO:0000313" key="3">
    <source>
        <dbReference type="Proteomes" id="UP000276133"/>
    </source>
</evidence>
<dbReference type="Proteomes" id="UP000276133">
    <property type="component" value="Unassembled WGS sequence"/>
</dbReference>
<keyword evidence="3" id="KW-1185">Reference proteome</keyword>
<organism evidence="2 3">
    <name type="scientific">Brachionus plicatilis</name>
    <name type="common">Marine rotifer</name>
    <name type="synonym">Brachionus muelleri</name>
    <dbReference type="NCBI Taxonomy" id="10195"/>
    <lineage>
        <taxon>Eukaryota</taxon>
        <taxon>Metazoa</taxon>
        <taxon>Spiralia</taxon>
        <taxon>Gnathifera</taxon>
        <taxon>Rotifera</taxon>
        <taxon>Eurotatoria</taxon>
        <taxon>Monogononta</taxon>
        <taxon>Pseudotrocha</taxon>
        <taxon>Ploima</taxon>
        <taxon>Brachionidae</taxon>
        <taxon>Brachionus</taxon>
    </lineage>
</organism>
<dbReference type="AlphaFoldDB" id="A0A3M7RHV1"/>
<proteinExistence type="predicted"/>
<name>A0A3M7RHV1_BRAPC</name>
<gene>
    <name evidence="2" type="ORF">BpHYR1_020219</name>
</gene>
<evidence type="ECO:0000256" key="1">
    <source>
        <dbReference type="SAM" id="MobiDB-lite"/>
    </source>
</evidence>
<evidence type="ECO:0000313" key="2">
    <source>
        <dbReference type="EMBL" id="RNA23131.1"/>
    </source>
</evidence>
<comment type="caution">
    <text evidence="2">The sequence shown here is derived from an EMBL/GenBank/DDBJ whole genome shotgun (WGS) entry which is preliminary data.</text>
</comment>
<feature type="region of interest" description="Disordered" evidence="1">
    <location>
        <begin position="67"/>
        <end position="93"/>
    </location>
</feature>
<reference evidence="2 3" key="1">
    <citation type="journal article" date="2018" name="Sci. Rep.">
        <title>Genomic signatures of local adaptation to the degree of environmental predictability in rotifers.</title>
        <authorList>
            <person name="Franch-Gras L."/>
            <person name="Hahn C."/>
            <person name="Garcia-Roger E.M."/>
            <person name="Carmona M.J."/>
            <person name="Serra M."/>
            <person name="Gomez A."/>
        </authorList>
    </citation>
    <scope>NUCLEOTIDE SEQUENCE [LARGE SCALE GENOMIC DNA]</scope>
    <source>
        <strain evidence="2">HYR1</strain>
    </source>
</reference>
<dbReference type="EMBL" id="REGN01003348">
    <property type="protein sequence ID" value="RNA23131.1"/>
    <property type="molecule type" value="Genomic_DNA"/>
</dbReference>
<feature type="compositionally biased region" description="Basic and acidic residues" evidence="1">
    <location>
        <begin position="76"/>
        <end position="87"/>
    </location>
</feature>
<sequence length="93" mass="11080">MYNPIHFSSPKSINNRVSVREIKIIFLNFTFDPALVVQLLKRQIQYLQILQCFNSNYYYRTTVETSEKFKKSKNSNNKELRNDEEKAPFLANL</sequence>
<protein>
    <submittedName>
        <fullName evidence="2">Uncharacterized protein</fullName>
    </submittedName>
</protein>
<accession>A0A3M7RHV1</accession>